<proteinExistence type="predicted"/>
<organism evidence="2">
    <name type="scientific">virus sp. ctLl75</name>
    <dbReference type="NCBI Taxonomy" id="2828249"/>
    <lineage>
        <taxon>Viruses</taxon>
    </lineage>
</organism>
<name>A0A8S5RB66_9VIRU</name>
<protein>
    <submittedName>
        <fullName evidence="2">Uncharacterized protein</fullName>
    </submittedName>
</protein>
<sequence>MKLKNKLKITRETNQDLSGLLRITTKKYLNSGETLDKRRSITSILIKCLSRLNLKKNFFCSKKTLPKSNKNRQSFSLSKAKLKK</sequence>
<accession>A0A8S5RB66</accession>
<reference evidence="2" key="1">
    <citation type="journal article" date="2021" name="Proc. Natl. Acad. Sci. U.S.A.">
        <title>A Catalog of Tens of Thousands of Viruses from Human Metagenomes Reveals Hidden Associations with Chronic Diseases.</title>
        <authorList>
            <person name="Tisza M.J."/>
            <person name="Buck C.B."/>
        </authorList>
    </citation>
    <scope>NUCLEOTIDE SEQUENCE</scope>
    <source>
        <strain evidence="2">CtLl75</strain>
    </source>
</reference>
<evidence type="ECO:0000256" key="1">
    <source>
        <dbReference type="SAM" id="MobiDB-lite"/>
    </source>
</evidence>
<feature type="region of interest" description="Disordered" evidence="1">
    <location>
        <begin position="65"/>
        <end position="84"/>
    </location>
</feature>
<dbReference type="EMBL" id="BK059085">
    <property type="protein sequence ID" value="DAE28395.1"/>
    <property type="molecule type" value="Genomic_DNA"/>
</dbReference>
<feature type="compositionally biased region" description="Polar residues" evidence="1">
    <location>
        <begin position="66"/>
        <end position="77"/>
    </location>
</feature>
<evidence type="ECO:0000313" key="2">
    <source>
        <dbReference type="EMBL" id="DAE28395.1"/>
    </source>
</evidence>